<dbReference type="InterPro" id="IPR000801">
    <property type="entry name" value="Esterase-like"/>
</dbReference>
<dbReference type="Gene3D" id="3.40.50.1820">
    <property type="entry name" value="alpha/beta hydrolase"/>
    <property type="match status" value="1"/>
</dbReference>
<dbReference type="AlphaFoldDB" id="B6W4W7"/>
<dbReference type="HOGENOM" id="CLU_037618_3_1_10"/>
<reference evidence="1 2" key="1">
    <citation type="submission" date="2008-10" db="EMBL/GenBank/DDBJ databases">
        <title>Draft genome sequence of Bacteroides dorei (DSM 17855).</title>
        <authorList>
            <person name="Sudarsanam P."/>
            <person name="Ley R."/>
            <person name="Guruge J."/>
            <person name="Turnbaugh P.J."/>
            <person name="Mahowald M."/>
            <person name="Liep D."/>
            <person name="Gordon J."/>
        </authorList>
    </citation>
    <scope>NUCLEOTIDE SEQUENCE [LARGE SCALE GENOMIC DNA]</scope>
    <source>
        <strain evidence="1 2">DSM 17855</strain>
    </source>
</reference>
<dbReference type="InterPro" id="IPR029058">
    <property type="entry name" value="AB_hydrolase_fold"/>
</dbReference>
<protein>
    <recommendedName>
        <fullName evidence="3">Esterase</fullName>
    </recommendedName>
</protein>
<dbReference type="PANTHER" id="PTHR48098:SF1">
    <property type="entry name" value="DIACYLGLYCEROL ACYLTRANSFERASE_MYCOLYLTRANSFERASE AG85A"/>
    <property type="match status" value="1"/>
</dbReference>
<dbReference type="PANTHER" id="PTHR48098">
    <property type="entry name" value="ENTEROCHELIN ESTERASE-RELATED"/>
    <property type="match status" value="1"/>
</dbReference>
<organism evidence="1 2">
    <name type="scientific">Phocaeicola dorei DSM 17855</name>
    <dbReference type="NCBI Taxonomy" id="483217"/>
    <lineage>
        <taxon>Bacteria</taxon>
        <taxon>Pseudomonadati</taxon>
        <taxon>Bacteroidota</taxon>
        <taxon>Bacteroidia</taxon>
        <taxon>Bacteroidales</taxon>
        <taxon>Bacteroidaceae</taxon>
        <taxon>Phocaeicola</taxon>
    </lineage>
</organism>
<evidence type="ECO:0000313" key="1">
    <source>
        <dbReference type="EMBL" id="EEB22935.1"/>
    </source>
</evidence>
<proteinExistence type="predicted"/>
<dbReference type="ESTHER" id="9bace-b6w4w7">
    <property type="family name" value="A85-EsteraseD-FGH"/>
</dbReference>
<name>B6W4W7_9BACT</name>
<accession>B6W4W7</accession>
<dbReference type="EMBL" id="ABWZ01000082">
    <property type="protein sequence ID" value="EEB22935.1"/>
    <property type="molecule type" value="Genomic_DNA"/>
</dbReference>
<reference evidence="1 2" key="2">
    <citation type="submission" date="2008-10" db="EMBL/GenBank/DDBJ databases">
        <authorList>
            <person name="Fulton L."/>
            <person name="Clifton S."/>
            <person name="Fulton B."/>
            <person name="Xu J."/>
            <person name="Minx P."/>
            <person name="Pepin K.H."/>
            <person name="Johnson M."/>
            <person name="Thiruvilangam P."/>
            <person name="Bhonagiri V."/>
            <person name="Nash W.E."/>
            <person name="Mardis E.R."/>
            <person name="Wilson R.K."/>
        </authorList>
    </citation>
    <scope>NUCLEOTIDE SEQUENCE [LARGE SCALE GENOMIC DNA]</scope>
    <source>
        <strain evidence="1 2">DSM 17855</strain>
    </source>
</reference>
<dbReference type="GO" id="GO:0016747">
    <property type="term" value="F:acyltransferase activity, transferring groups other than amino-acyl groups"/>
    <property type="evidence" value="ECO:0007669"/>
    <property type="project" value="TreeGrafter"/>
</dbReference>
<gene>
    <name evidence="1" type="ORF">BACDOR_04583</name>
</gene>
<evidence type="ECO:0008006" key="3">
    <source>
        <dbReference type="Google" id="ProtNLM"/>
    </source>
</evidence>
<dbReference type="Proteomes" id="UP000004849">
    <property type="component" value="Unassembled WGS sequence"/>
</dbReference>
<dbReference type="SUPFAM" id="SSF53474">
    <property type="entry name" value="alpha/beta-Hydrolases"/>
    <property type="match status" value="1"/>
</dbReference>
<sequence>MVIWRKWTYDQSQRIQKKQYGMKCFLSRAVYSILLCFVAFELRAQQVDTIGVFSPSMNKTVKNVVILPAVYDKSESLPVLYLLHGYSKDYRAWLDIQPELPQLANRYEMIIVCPDGENSWYWDSPVNSQVRYETYISKELVGYMDSHYKTIPDKRGRAISGFSMGGHGAFWIAIRHQDLFGACGSTSGGVDIRPFAEHWEMKEQLGDYYTNSERWDVYTVMNQLHLIKPGLAIIFDCGTEDFFHEANERLHRELSYRYIEHDYISRPGIHDYAYWRKSITYHLQFFSDYFECNDTYEIELNY</sequence>
<evidence type="ECO:0000313" key="2">
    <source>
        <dbReference type="Proteomes" id="UP000004849"/>
    </source>
</evidence>
<dbReference type="InterPro" id="IPR050583">
    <property type="entry name" value="Mycobacterial_A85_antigen"/>
</dbReference>
<dbReference type="Pfam" id="PF00756">
    <property type="entry name" value="Esterase"/>
    <property type="match status" value="1"/>
</dbReference>